<reference evidence="3 4" key="1">
    <citation type="journal article" date="2015" name="Stand. Genomic Sci.">
        <title>Genomic Encyclopedia of Bacterial and Archaeal Type Strains, Phase III: the genomes of soil and plant-associated and newly described type strains.</title>
        <authorList>
            <person name="Whitman W.B."/>
            <person name="Woyke T."/>
            <person name="Klenk H.P."/>
            <person name="Zhou Y."/>
            <person name="Lilburn T.G."/>
            <person name="Beck B.J."/>
            <person name="De Vos P."/>
            <person name="Vandamme P."/>
            <person name="Eisen J.A."/>
            <person name="Garrity G."/>
            <person name="Hugenholtz P."/>
            <person name="Kyrpides N.C."/>
        </authorList>
    </citation>
    <scope>NUCLEOTIDE SEQUENCE [LARGE SCALE GENOMIC DNA]</scope>
    <source>
        <strain evidence="3 4">CGMCC 1.6855</strain>
    </source>
</reference>
<gene>
    <name evidence="3" type="ORF">IQ31_02897</name>
</gene>
<dbReference type="EMBL" id="VLKR01000014">
    <property type="protein sequence ID" value="TWI19151.1"/>
    <property type="molecule type" value="Genomic_DNA"/>
</dbReference>
<dbReference type="AlphaFoldDB" id="A0A562MHZ3"/>
<dbReference type="RefSeq" id="WP_145328349.1">
    <property type="nucleotide sequence ID" value="NZ_VLKR01000014.1"/>
</dbReference>
<feature type="signal peptide" evidence="1">
    <location>
        <begin position="1"/>
        <end position="18"/>
    </location>
</feature>
<organism evidence="3 4">
    <name type="scientific">Sphingobacterium siyangense</name>
    <dbReference type="NCBI Taxonomy" id="459529"/>
    <lineage>
        <taxon>Bacteria</taxon>
        <taxon>Pseudomonadati</taxon>
        <taxon>Bacteroidota</taxon>
        <taxon>Sphingobacteriia</taxon>
        <taxon>Sphingobacteriales</taxon>
        <taxon>Sphingobacteriaceae</taxon>
        <taxon>Sphingobacterium</taxon>
    </lineage>
</organism>
<dbReference type="Proteomes" id="UP000315908">
    <property type="component" value="Unassembled WGS sequence"/>
</dbReference>
<protein>
    <recommendedName>
        <fullName evidence="2">DUF6268 domain-containing protein</fullName>
    </recommendedName>
</protein>
<evidence type="ECO:0000256" key="1">
    <source>
        <dbReference type="SAM" id="SignalP"/>
    </source>
</evidence>
<sequence length="291" mass="33717">MKKLTFILCCLLPTTIFAQDKELINLTYGYSKLKTSDTTKTVRTFEGNIALPIFYNDRNVLSAVIGYRQVGLSNLDINYPETVYGTSVRLMYQTRLSEKHQLRLIGQMGAFGDYQNFSSSSFRWTIGSEYIIQGEGNSKFGYGLVYSHQFYGHQIVPLFEMFKQLNERWSIAGIFPVNPKIVYKINEKSRTGFEWNVDVNTYRIASEESQNRYFKSTQSTFSLFYRYTIAKHWNINFKAGISPRQEFGIYDENEKSTWYLVTIPLGKKIQPVESFKNSSFTGQIGISYSLF</sequence>
<evidence type="ECO:0000313" key="4">
    <source>
        <dbReference type="Proteomes" id="UP000315908"/>
    </source>
</evidence>
<dbReference type="InterPro" id="IPR046235">
    <property type="entry name" value="DUF6268"/>
</dbReference>
<dbReference type="Pfam" id="PF19783">
    <property type="entry name" value="DUF6268"/>
    <property type="match status" value="1"/>
</dbReference>
<evidence type="ECO:0000259" key="2">
    <source>
        <dbReference type="Pfam" id="PF19783"/>
    </source>
</evidence>
<comment type="caution">
    <text evidence="3">The sequence shown here is derived from an EMBL/GenBank/DDBJ whole genome shotgun (WGS) entry which is preliminary data.</text>
</comment>
<accession>A0A562MHZ3</accession>
<keyword evidence="1" id="KW-0732">Signal</keyword>
<evidence type="ECO:0000313" key="3">
    <source>
        <dbReference type="EMBL" id="TWI19151.1"/>
    </source>
</evidence>
<name>A0A562MHZ3_9SPHI</name>
<feature type="domain" description="DUF6268" evidence="2">
    <location>
        <begin position="34"/>
        <end position="256"/>
    </location>
</feature>
<feature type="chain" id="PRO_5022091541" description="DUF6268 domain-containing protein" evidence="1">
    <location>
        <begin position="19"/>
        <end position="291"/>
    </location>
</feature>
<proteinExistence type="predicted"/>
<dbReference type="OrthoDB" id="635817at2"/>